<dbReference type="GO" id="GO:0008270">
    <property type="term" value="F:zinc ion binding"/>
    <property type="evidence" value="ECO:0007669"/>
    <property type="project" value="InterPro"/>
</dbReference>
<keyword evidence="5" id="KW-0378">Hydrolase</keyword>
<dbReference type="RefSeq" id="WP_008236443.1">
    <property type="nucleotide sequence ID" value="NZ_AJJU01000002.1"/>
</dbReference>
<dbReference type="InterPro" id="IPR034015">
    <property type="entry name" value="M1_LTA4H"/>
</dbReference>
<dbReference type="PANTHER" id="PTHR45726">
    <property type="entry name" value="LEUKOTRIENE A-4 HYDROLASE"/>
    <property type="match status" value="1"/>
</dbReference>
<keyword evidence="2" id="KW-0479">Metal-binding</keyword>
<keyword evidence="3" id="KW-0732">Signal</keyword>
<accession>I0WJG8</accession>
<dbReference type="Pfam" id="PF01433">
    <property type="entry name" value="Peptidase_M1"/>
    <property type="match status" value="1"/>
</dbReference>
<dbReference type="EMBL" id="AJJU01000002">
    <property type="protein sequence ID" value="EID76534.1"/>
    <property type="molecule type" value="Genomic_DNA"/>
</dbReference>
<protein>
    <submittedName>
        <fullName evidence="5">Peptidase M1 membrane alanine aminopeptidase</fullName>
    </submittedName>
</protein>
<dbReference type="PANTHER" id="PTHR45726:SF3">
    <property type="entry name" value="LEUKOTRIENE A-4 HYDROLASE"/>
    <property type="match status" value="1"/>
</dbReference>
<organism evidence="5 6">
    <name type="scientific">Imtechella halotolerans K1</name>
    <dbReference type="NCBI Taxonomy" id="946077"/>
    <lineage>
        <taxon>Bacteria</taxon>
        <taxon>Pseudomonadati</taxon>
        <taxon>Bacteroidota</taxon>
        <taxon>Flavobacteriia</taxon>
        <taxon>Flavobacteriales</taxon>
        <taxon>Flavobacteriaceae</taxon>
        <taxon>Imtechella</taxon>
    </lineage>
</organism>
<dbReference type="Proteomes" id="UP000005938">
    <property type="component" value="Unassembled WGS sequence"/>
</dbReference>
<feature type="active site" description="Proton acceptor" evidence="1">
    <location>
        <position position="367"/>
    </location>
</feature>
<feature type="signal peptide" evidence="3">
    <location>
        <begin position="1"/>
        <end position="20"/>
    </location>
</feature>
<dbReference type="CDD" id="cd09604">
    <property type="entry name" value="M1_APN_like"/>
    <property type="match status" value="1"/>
</dbReference>
<keyword evidence="5" id="KW-0645">Protease</keyword>
<dbReference type="GO" id="GO:0004177">
    <property type="term" value="F:aminopeptidase activity"/>
    <property type="evidence" value="ECO:0007669"/>
    <property type="project" value="UniProtKB-KW"/>
</dbReference>
<comment type="caution">
    <text evidence="5">The sequence shown here is derived from an EMBL/GenBank/DDBJ whole genome shotgun (WGS) entry which is preliminary data.</text>
</comment>
<evidence type="ECO:0000313" key="5">
    <source>
        <dbReference type="EMBL" id="EID76534.1"/>
    </source>
</evidence>
<dbReference type="AlphaFoldDB" id="I0WJG8"/>
<feature type="binding site" evidence="2">
    <location>
        <position position="366"/>
    </location>
    <ligand>
        <name>Zn(2+)</name>
        <dbReference type="ChEBI" id="CHEBI:29105"/>
        <note>catalytic</note>
    </ligand>
</feature>
<comment type="cofactor">
    <cofactor evidence="2">
        <name>Zn(2+)</name>
        <dbReference type="ChEBI" id="CHEBI:29105"/>
    </cofactor>
    <text evidence="2">Binds 1 zinc ion per subunit.</text>
</comment>
<evidence type="ECO:0000259" key="4">
    <source>
        <dbReference type="Pfam" id="PF01433"/>
    </source>
</evidence>
<keyword evidence="5" id="KW-0031">Aminopeptidase</keyword>
<dbReference type="eggNOG" id="COG0308">
    <property type="taxonomic scope" value="Bacteria"/>
</dbReference>
<dbReference type="OrthoDB" id="9814383at2"/>
<evidence type="ECO:0000256" key="1">
    <source>
        <dbReference type="PIRSR" id="PIRSR634015-1"/>
    </source>
</evidence>
<gene>
    <name evidence="5" type="ORF">W5A_00885</name>
</gene>
<evidence type="ECO:0000313" key="6">
    <source>
        <dbReference type="Proteomes" id="UP000005938"/>
    </source>
</evidence>
<feature type="chain" id="PRO_5003635322" evidence="3">
    <location>
        <begin position="21"/>
        <end position="626"/>
    </location>
</feature>
<name>I0WJG8_9FLAO</name>
<dbReference type="SUPFAM" id="SSF55486">
    <property type="entry name" value="Metalloproteases ('zincins'), catalytic domain"/>
    <property type="match status" value="1"/>
</dbReference>
<dbReference type="STRING" id="946077.W5A_00885"/>
<feature type="binding site" evidence="2">
    <location>
        <position position="370"/>
    </location>
    <ligand>
        <name>Zn(2+)</name>
        <dbReference type="ChEBI" id="CHEBI:29105"/>
        <note>catalytic</note>
    </ligand>
</feature>
<dbReference type="GO" id="GO:0008237">
    <property type="term" value="F:metallopeptidase activity"/>
    <property type="evidence" value="ECO:0007669"/>
    <property type="project" value="InterPro"/>
</dbReference>
<reference evidence="5 6" key="1">
    <citation type="journal article" date="2012" name="J. Bacteriol.">
        <title>Genome Sequence of the Halotolerant Bacterium Imtechella halotolerans K1T.</title>
        <authorList>
            <person name="Kumar S."/>
            <person name="Vikram S."/>
            <person name="Subramanian S."/>
            <person name="Raghava G.P."/>
            <person name="Pinnaka A.K."/>
        </authorList>
    </citation>
    <scope>NUCLEOTIDE SEQUENCE [LARGE SCALE GENOMIC DNA]</scope>
    <source>
        <strain evidence="5 6">K1</strain>
    </source>
</reference>
<feature type="domain" description="Peptidase M1 membrane alanine aminopeptidase" evidence="4">
    <location>
        <begin position="355"/>
        <end position="506"/>
    </location>
</feature>
<keyword evidence="2" id="KW-0862">Zinc</keyword>
<dbReference type="InterPro" id="IPR027268">
    <property type="entry name" value="Peptidase_M4/M1_CTD_sf"/>
</dbReference>
<feature type="binding site" evidence="2">
    <location>
        <position position="389"/>
    </location>
    <ligand>
        <name>Zn(2+)</name>
        <dbReference type="ChEBI" id="CHEBI:29105"/>
        <note>catalytic</note>
    </ligand>
</feature>
<dbReference type="InterPro" id="IPR014782">
    <property type="entry name" value="Peptidase_M1_dom"/>
</dbReference>
<dbReference type="PATRIC" id="fig|946077.3.peg.181"/>
<keyword evidence="6" id="KW-1185">Reference proteome</keyword>
<dbReference type="Gene3D" id="1.10.390.10">
    <property type="entry name" value="Neutral Protease Domain 2"/>
    <property type="match status" value="1"/>
</dbReference>
<evidence type="ECO:0000256" key="3">
    <source>
        <dbReference type="SAM" id="SignalP"/>
    </source>
</evidence>
<sequence length="626" mass="72058">MIKRILTKTLFLLGVTSLIAQGNHSYWQQHVDYTMSIDMDVTNYKYNGKQVLEYTNNSPDVLHKVFYHLHFNAFQPDSEMDARLQTIPDPDRRMAVNLGTRENPQYESRISKLTPSEIGFIDVKSLTQNGHQVSYRVEGTILEVTLASPIQPGDKATFDMVFEGQVPVQIRRSGRDSRDGIALSMSQWYPKMAEYDFEGWHIDPYIAREFHGVWGNFDVKITIDKNYILGGTGYLQNGNEIGYGYQDKGVKVKKHKGKTLTWHFIAPQVHDFTWAADPDYIHDTLETESGVTLHFLYQKDEKYRDAWTRVQPKTAELLDFFNKNIGPYPWKQYSVIQGGDGGMEYAMCTLIAGGENFDSLFGTTNHELAHAWFQHLLATNESKHAWMDEGFTSFISDLAENIILEKNEPNPFKGSYSSYLRLVKSGLEQPATTHSDRYKYNSAYSTMAYSKGSVFLSQLGYIIGLDKLMETLQKYYQDFKFKHPTPNDFIRTAEKVSGLQLGWYLNEFMQTTHTIDYTIQSVSAEGTGTKIVLERKGEMPMPIDLYILYNDQTQESIYIPQRLQFGEKENPYPHIPRTVKPSWAWAYPTYEIYIEKPYSSINAIAIDPSELMADVNRENNIYSTQD</sequence>
<feature type="active site" description="Proton donor" evidence="1">
    <location>
        <position position="449"/>
    </location>
</feature>
<evidence type="ECO:0000256" key="2">
    <source>
        <dbReference type="PIRSR" id="PIRSR634015-3"/>
    </source>
</evidence>
<proteinExistence type="predicted"/>